<keyword evidence="2" id="KW-1185">Reference proteome</keyword>
<evidence type="ECO:0000313" key="1">
    <source>
        <dbReference type="EMBL" id="TNV78321.1"/>
    </source>
</evidence>
<organism evidence="1 2">
    <name type="scientific">Halteria grandinella</name>
    <dbReference type="NCBI Taxonomy" id="5974"/>
    <lineage>
        <taxon>Eukaryota</taxon>
        <taxon>Sar</taxon>
        <taxon>Alveolata</taxon>
        <taxon>Ciliophora</taxon>
        <taxon>Intramacronucleata</taxon>
        <taxon>Spirotrichea</taxon>
        <taxon>Stichotrichia</taxon>
        <taxon>Sporadotrichida</taxon>
        <taxon>Halteriidae</taxon>
        <taxon>Halteria</taxon>
    </lineage>
</organism>
<sequence length="85" mass="9540">MCSGGKSPKGECFILGSSLLSEGLKGLLVLLVKSFLRWSSTIIVDAQEILGMFIPPMVFPPWCPWAIFLKRLSFSYISDQFLFHI</sequence>
<accession>A0A8J8T1P4</accession>
<proteinExistence type="predicted"/>
<protein>
    <submittedName>
        <fullName evidence="1">Uncharacterized protein</fullName>
    </submittedName>
</protein>
<reference evidence="1" key="1">
    <citation type="submission" date="2019-06" db="EMBL/GenBank/DDBJ databases">
        <authorList>
            <person name="Zheng W."/>
        </authorList>
    </citation>
    <scope>NUCLEOTIDE SEQUENCE</scope>
    <source>
        <strain evidence="1">QDHG01</strain>
    </source>
</reference>
<comment type="caution">
    <text evidence="1">The sequence shown here is derived from an EMBL/GenBank/DDBJ whole genome shotgun (WGS) entry which is preliminary data.</text>
</comment>
<evidence type="ECO:0000313" key="2">
    <source>
        <dbReference type="Proteomes" id="UP000785679"/>
    </source>
</evidence>
<dbReference type="AlphaFoldDB" id="A0A8J8T1P4"/>
<dbReference type="EMBL" id="RRYP01010526">
    <property type="protein sequence ID" value="TNV78321.1"/>
    <property type="molecule type" value="Genomic_DNA"/>
</dbReference>
<name>A0A8J8T1P4_HALGN</name>
<gene>
    <name evidence="1" type="ORF">FGO68_gene6353</name>
</gene>
<dbReference type="Proteomes" id="UP000785679">
    <property type="component" value="Unassembled WGS sequence"/>
</dbReference>